<protein>
    <submittedName>
        <fullName evidence="3">Alpha-galactosidase</fullName>
    </submittedName>
</protein>
<proteinExistence type="predicted"/>
<dbReference type="EMBL" id="FNGM01000001">
    <property type="protein sequence ID" value="SDL14120.1"/>
    <property type="molecule type" value="Genomic_DNA"/>
</dbReference>
<dbReference type="Proteomes" id="UP000182783">
    <property type="component" value="Unassembled WGS sequence"/>
</dbReference>
<dbReference type="InterPro" id="IPR013785">
    <property type="entry name" value="Aldolase_TIM"/>
</dbReference>
<dbReference type="GO" id="GO:0004557">
    <property type="term" value="F:alpha-galactosidase activity"/>
    <property type="evidence" value="ECO:0007669"/>
    <property type="project" value="InterPro"/>
</dbReference>
<keyword evidence="1" id="KW-0378">Hydrolase</keyword>
<accession>A0A1G9HMF2</accession>
<evidence type="ECO:0000256" key="1">
    <source>
        <dbReference type="ARBA" id="ARBA00022801"/>
    </source>
</evidence>
<keyword evidence="2" id="KW-0326">Glycosidase</keyword>
<dbReference type="InterPro" id="IPR017853">
    <property type="entry name" value="GH"/>
</dbReference>
<dbReference type="InterPro" id="IPR050985">
    <property type="entry name" value="Alpha-glycosidase_related"/>
</dbReference>
<sequence>MLLKTTITAGCVIRLDGQTGSYQASLTSMKDCAEEGVYYVRLLLTAPAPVVPPELSLKWSVPAVDVQGLWHPSVERSRGLVPDWWQGFSSRATSSAPVISLYGNRGNNVFTFACSDVLHPVELHAGLHEETSCFHCSVTVCAEPGPPVAHLEVVLRLDTRSHPYYEALRGVGEWWAGLPGCEPSPVPEAAREPMYSTWYSFHQQLEPEAVEAECCLAAAMGCKTVIVDDGWQTSDEARGYAYCGDWRVSVDKIPDLKAHVAGIHDLGMKFMLWYAVPFIGKHSEAWDRFKDKLLYVNEAMGAGVADPRYPEVREYLTGIYEQAVRDWDLDGFKLDFVDSFYAAKDSPPGKGAGQDTISVPEAVDKLLSGIISRLRRLKPDILIEFRQNYIGPLMRKYGNMFRAGDCPNDALQNRMKTIDIRLICGSTPAHADMLMWNPRETPAAAALQFINVLFSVPQISVRLDRLPQEHAALLFFWLSFWREHREVLLEGRLEPLHPELLYPLVIARTAQQWVIAAYQDTVIPLPGDLPDRVQVVNGTLLTRLVLELDRVSGPLDITVRDCQGTVTAEYTLNWNSGVYSLEVPAAGVITLQRVRGDRA</sequence>
<dbReference type="InterPro" id="IPR002252">
    <property type="entry name" value="Glyco_hydro_36"/>
</dbReference>
<organism evidence="3 4">
    <name type="scientific">Paenibacillus jilunlii</name>
    <dbReference type="NCBI Taxonomy" id="682956"/>
    <lineage>
        <taxon>Bacteria</taxon>
        <taxon>Bacillati</taxon>
        <taxon>Bacillota</taxon>
        <taxon>Bacilli</taxon>
        <taxon>Bacillales</taxon>
        <taxon>Paenibacillaceae</taxon>
        <taxon>Paenibacillus</taxon>
    </lineage>
</organism>
<name>A0A1G9HMF2_9BACL</name>
<evidence type="ECO:0000313" key="4">
    <source>
        <dbReference type="Proteomes" id="UP000182783"/>
    </source>
</evidence>
<reference evidence="3 4" key="1">
    <citation type="submission" date="2016-10" db="EMBL/GenBank/DDBJ databases">
        <authorList>
            <person name="de Groot N.N."/>
        </authorList>
    </citation>
    <scope>NUCLEOTIDE SEQUENCE [LARGE SCALE GENOMIC DNA]</scope>
    <source>
        <strain evidence="3 4">CGMCC 1.10239</strain>
    </source>
</reference>
<evidence type="ECO:0000313" key="3">
    <source>
        <dbReference type="EMBL" id="SDL14120.1"/>
    </source>
</evidence>
<dbReference type="SUPFAM" id="SSF51445">
    <property type="entry name" value="(Trans)glycosidases"/>
    <property type="match status" value="1"/>
</dbReference>
<evidence type="ECO:0000256" key="2">
    <source>
        <dbReference type="ARBA" id="ARBA00023295"/>
    </source>
</evidence>
<dbReference type="GO" id="GO:0016052">
    <property type="term" value="P:carbohydrate catabolic process"/>
    <property type="evidence" value="ECO:0007669"/>
    <property type="project" value="InterPro"/>
</dbReference>
<dbReference type="PANTHER" id="PTHR43053">
    <property type="entry name" value="GLYCOSIDASE FAMILY 31"/>
    <property type="match status" value="1"/>
</dbReference>
<dbReference type="Gene3D" id="3.20.20.70">
    <property type="entry name" value="Aldolase class I"/>
    <property type="match status" value="1"/>
</dbReference>
<dbReference type="Pfam" id="PF02065">
    <property type="entry name" value="Melibiase"/>
    <property type="match status" value="1"/>
</dbReference>
<dbReference type="AlphaFoldDB" id="A0A1G9HMF2"/>
<dbReference type="PANTHER" id="PTHR43053:SF3">
    <property type="entry name" value="ALPHA-GALACTOSIDASE C-RELATED"/>
    <property type="match status" value="1"/>
</dbReference>
<dbReference type="CDD" id="cd14791">
    <property type="entry name" value="GH36"/>
    <property type="match status" value="1"/>
</dbReference>
<gene>
    <name evidence="3" type="ORF">SAMN05216191_101927</name>
</gene>